<dbReference type="CDD" id="cd06008">
    <property type="entry name" value="NF-X1-zinc-finger"/>
    <property type="match status" value="5"/>
</dbReference>
<evidence type="ECO:0000256" key="4">
    <source>
        <dbReference type="ARBA" id="ARBA00022771"/>
    </source>
</evidence>
<dbReference type="Proteomes" id="UP001652740">
    <property type="component" value="Unplaced"/>
</dbReference>
<feature type="domain" description="RING-type" evidence="10">
    <location>
        <begin position="75"/>
        <end position="138"/>
    </location>
</feature>
<evidence type="ECO:0000256" key="3">
    <source>
        <dbReference type="ARBA" id="ARBA00022737"/>
    </source>
</evidence>
<keyword evidence="5" id="KW-0862">Zinc</keyword>
<dbReference type="PROSITE" id="PS50089">
    <property type="entry name" value="ZF_RING_2"/>
    <property type="match status" value="1"/>
</dbReference>
<organism evidence="11 12">
    <name type="scientific">Galleria mellonella</name>
    <name type="common">Greater wax moth</name>
    <dbReference type="NCBI Taxonomy" id="7137"/>
    <lineage>
        <taxon>Eukaryota</taxon>
        <taxon>Metazoa</taxon>
        <taxon>Ecdysozoa</taxon>
        <taxon>Arthropoda</taxon>
        <taxon>Hexapoda</taxon>
        <taxon>Insecta</taxon>
        <taxon>Pterygota</taxon>
        <taxon>Neoptera</taxon>
        <taxon>Endopterygota</taxon>
        <taxon>Lepidoptera</taxon>
        <taxon>Glossata</taxon>
        <taxon>Ditrysia</taxon>
        <taxon>Pyraloidea</taxon>
        <taxon>Pyralidae</taxon>
        <taxon>Galleriinae</taxon>
        <taxon>Galleria</taxon>
    </lineage>
</organism>
<evidence type="ECO:0000259" key="9">
    <source>
        <dbReference type="PROSITE" id="PS50016"/>
    </source>
</evidence>
<dbReference type="AlphaFoldDB" id="A0A6J1WBP7"/>
<gene>
    <name evidence="12" type="primary">LOC113511312</name>
</gene>
<dbReference type="PROSITE" id="PS50016">
    <property type="entry name" value="ZF_PHD_2"/>
    <property type="match status" value="1"/>
</dbReference>
<feature type="coiled-coil region" evidence="7">
    <location>
        <begin position="745"/>
        <end position="772"/>
    </location>
</feature>
<sequence>MARRYRDAAAKLHQNVQKHLKEMKDVSSSEDEEPFESSVLEGVFQTYWRGGGDTQMLNRTKNMLEEAISGRSVTCLICIGSIKRADAIWTCEDCHCYFHLSCIQKWSNDSISLRSEETHAPITVFVPKKVEWCCPKCRHSYSKEEIPRKYRCFCGKADNPPQHPWLIPHSCGEVCGKRLSLSDNCKHKCLLLCHPGPCPPCPQTVNGACYCEKERKRVRCSAAKWSCGQQCKRILLCNSHKCENICHEDECPPCSYTSEQPCQCGHERTKRPCNNPFWQCKRPCNKPFSCGYHKCEKICHSGPCGTCPNSGLRSCPCGADQRYVQCPDVMEPCLGTCNKKHDDCEHSCPEKCHKGPCPPCQVLIQKKCHCNAHTRSLPCSKDYKCDTKCRGTRPCGKHTCGRKCCNGNCPPCEKVCDKPLQCGRHKCTMVCHHGPCYPCPRESKITCRCKETYVTVPCGREKQIKPPKCHLPCKFKYKCGHIDENKHFCHFGDCPPCKAICCKSYPNCTHNCKATCHAYVAVVFKQVEKPATPWEIEPPKTKILNLDCPPCETLVPVICFGEHETEEQPCHSAKRRCCGRECNRPLSCGNHTCALLCHLYSPNPDYPNVPYSCKPCDRECLISRPEKCTHKCAIRQCHPGPCPPCEVLERVPCNCGLTELYLRCRELSTATEVTLSCKQQCPKNLECGHRCRNTCHVGKCSQAQICTKKTKVHCACGNLKKEFPCNIVRNGEAKVQCDVSCEEKKVAAKLEAEKEARRLKEIEEERNRKELAEYEWKLSGKKKKYKEKKIVATKDNRNWLQKYWVPILSLLIAILAIVYCILYM</sequence>
<evidence type="ECO:0000313" key="11">
    <source>
        <dbReference type="Proteomes" id="UP001652740"/>
    </source>
</evidence>
<dbReference type="InterPro" id="IPR000967">
    <property type="entry name" value="Znf_NFX1"/>
</dbReference>
<accession>A0A6J1WBP7</accession>
<dbReference type="FunCoup" id="A0A6J1WBP7">
    <property type="interactions" value="2057"/>
</dbReference>
<dbReference type="SMART" id="SM00438">
    <property type="entry name" value="ZnF_NFX"/>
    <property type="match status" value="10"/>
</dbReference>
<dbReference type="CDD" id="cd16697">
    <property type="entry name" value="RING-CH-C4HC3_NFXL1"/>
    <property type="match status" value="1"/>
</dbReference>
<reference evidence="12" key="1">
    <citation type="submission" date="2025-08" db="UniProtKB">
        <authorList>
            <consortium name="RefSeq"/>
        </authorList>
    </citation>
    <scope>IDENTIFICATION</scope>
    <source>
        <tissue evidence="12">Whole larvae</tissue>
    </source>
</reference>
<evidence type="ECO:0000256" key="2">
    <source>
        <dbReference type="ARBA" id="ARBA00022723"/>
    </source>
</evidence>
<keyword evidence="8" id="KW-1133">Transmembrane helix</keyword>
<dbReference type="GO" id="GO:0005634">
    <property type="term" value="C:nucleus"/>
    <property type="evidence" value="ECO:0007669"/>
    <property type="project" value="InterPro"/>
</dbReference>
<evidence type="ECO:0000256" key="1">
    <source>
        <dbReference type="ARBA" id="ARBA00007269"/>
    </source>
</evidence>
<evidence type="ECO:0000256" key="6">
    <source>
        <dbReference type="PROSITE-ProRule" id="PRU00175"/>
    </source>
</evidence>
<dbReference type="InParanoid" id="A0A6J1WBP7"/>
<keyword evidence="11" id="KW-1185">Reference proteome</keyword>
<keyword evidence="4 6" id="KW-0863">Zinc-finger</keyword>
<dbReference type="GO" id="GO:0008270">
    <property type="term" value="F:zinc ion binding"/>
    <property type="evidence" value="ECO:0007669"/>
    <property type="project" value="UniProtKB-KW"/>
</dbReference>
<name>A0A6J1WBP7_GALME</name>
<keyword evidence="2" id="KW-0479">Metal-binding</keyword>
<dbReference type="InterPro" id="IPR001841">
    <property type="entry name" value="Znf_RING"/>
</dbReference>
<keyword evidence="8" id="KW-0812">Transmembrane</keyword>
<dbReference type="Pfam" id="PF01422">
    <property type="entry name" value="zf-NF-X1"/>
    <property type="match status" value="11"/>
</dbReference>
<dbReference type="GeneID" id="113511312"/>
<dbReference type="InterPro" id="IPR019787">
    <property type="entry name" value="Znf_PHD-finger"/>
</dbReference>
<dbReference type="PANTHER" id="PTHR12360:SF1">
    <property type="entry name" value="NF-X1-TYPE ZINC FINGER PROTEIN NFXL1"/>
    <property type="match status" value="1"/>
</dbReference>
<feature type="domain" description="PHD-type" evidence="9">
    <location>
        <begin position="72"/>
        <end position="140"/>
    </location>
</feature>
<dbReference type="PANTHER" id="PTHR12360">
    <property type="entry name" value="NUCLEAR TRANSCRIPTION FACTOR, X-BOX BINDING 1 NFX1"/>
    <property type="match status" value="1"/>
</dbReference>
<dbReference type="GO" id="GO:0000981">
    <property type="term" value="F:DNA-binding transcription factor activity, RNA polymerase II-specific"/>
    <property type="evidence" value="ECO:0007669"/>
    <property type="project" value="TreeGrafter"/>
</dbReference>
<evidence type="ECO:0000259" key="10">
    <source>
        <dbReference type="PROSITE" id="PS50089"/>
    </source>
</evidence>
<evidence type="ECO:0000256" key="5">
    <source>
        <dbReference type="ARBA" id="ARBA00022833"/>
    </source>
</evidence>
<dbReference type="InterPro" id="IPR034078">
    <property type="entry name" value="NFX1_fam"/>
</dbReference>
<feature type="transmembrane region" description="Helical" evidence="8">
    <location>
        <begin position="803"/>
        <end position="822"/>
    </location>
</feature>
<keyword evidence="8" id="KW-0472">Membrane</keyword>
<evidence type="ECO:0000256" key="8">
    <source>
        <dbReference type="SAM" id="Phobius"/>
    </source>
</evidence>
<dbReference type="GO" id="GO:0000977">
    <property type="term" value="F:RNA polymerase II transcription regulatory region sequence-specific DNA binding"/>
    <property type="evidence" value="ECO:0007669"/>
    <property type="project" value="TreeGrafter"/>
</dbReference>
<dbReference type="KEGG" id="gmw:113511312"/>
<comment type="similarity">
    <text evidence="1">Belongs to the NFX1 family.</text>
</comment>
<dbReference type="PROSITE" id="PS01359">
    <property type="entry name" value="ZF_PHD_1"/>
    <property type="match status" value="1"/>
</dbReference>
<evidence type="ECO:0000313" key="12">
    <source>
        <dbReference type="RefSeq" id="XP_026750740.2"/>
    </source>
</evidence>
<dbReference type="Pfam" id="PF21203">
    <property type="entry name" value="ECM10"/>
    <property type="match status" value="1"/>
</dbReference>
<dbReference type="InterPro" id="IPR019786">
    <property type="entry name" value="Zinc_finger_PHD-type_CS"/>
</dbReference>
<proteinExistence type="inferred from homology"/>
<keyword evidence="3" id="KW-0677">Repeat</keyword>
<dbReference type="RefSeq" id="XP_026750740.2">
    <property type="nucleotide sequence ID" value="XM_026894939.3"/>
</dbReference>
<protein>
    <submittedName>
        <fullName evidence="12">NF-X1-type zinc finger protein NFXL1</fullName>
    </submittedName>
</protein>
<evidence type="ECO:0000256" key="7">
    <source>
        <dbReference type="SAM" id="Coils"/>
    </source>
</evidence>
<keyword evidence="7" id="KW-0175">Coiled coil</keyword>